<proteinExistence type="predicted"/>
<accession>A0A0F9VMF4</accession>
<protein>
    <submittedName>
        <fullName evidence="1">Uncharacterized protein</fullName>
    </submittedName>
</protein>
<reference evidence="1" key="1">
    <citation type="journal article" date="2015" name="Nature">
        <title>Complex archaea that bridge the gap between prokaryotes and eukaryotes.</title>
        <authorList>
            <person name="Spang A."/>
            <person name="Saw J.H."/>
            <person name="Jorgensen S.L."/>
            <person name="Zaremba-Niedzwiedzka K."/>
            <person name="Martijn J."/>
            <person name="Lind A.E."/>
            <person name="van Eijk R."/>
            <person name="Schleper C."/>
            <person name="Guy L."/>
            <person name="Ettema T.J."/>
        </authorList>
    </citation>
    <scope>NUCLEOTIDE SEQUENCE</scope>
</reference>
<dbReference type="EMBL" id="LAZR01000486">
    <property type="protein sequence ID" value="KKN66963.1"/>
    <property type="molecule type" value="Genomic_DNA"/>
</dbReference>
<name>A0A0F9VMF4_9ZZZZ</name>
<dbReference type="AlphaFoldDB" id="A0A0F9VMF4"/>
<evidence type="ECO:0000313" key="1">
    <source>
        <dbReference type="EMBL" id="KKN66963.1"/>
    </source>
</evidence>
<organism evidence="1">
    <name type="scientific">marine sediment metagenome</name>
    <dbReference type="NCBI Taxonomy" id="412755"/>
    <lineage>
        <taxon>unclassified sequences</taxon>
        <taxon>metagenomes</taxon>
        <taxon>ecological metagenomes</taxon>
    </lineage>
</organism>
<comment type="caution">
    <text evidence="1">The sequence shown here is derived from an EMBL/GenBank/DDBJ whole genome shotgun (WGS) entry which is preliminary data.</text>
</comment>
<dbReference type="Pfam" id="PF13479">
    <property type="entry name" value="AAA_24"/>
    <property type="match status" value="1"/>
</dbReference>
<gene>
    <name evidence="1" type="ORF">LCGC14_0466430</name>
</gene>
<sequence>MTELDLTYEGEGPETIEVPVVEGPSAEDYHINVVTHEGKFNTEEVKFLVYAESGVGKTVFASTWPDPVFLDADRGMSSVSRNVGRIEIAKWADLENAIRYLLHSAHPYKTVVVDSLNEVQFFVMQNVISKFPDVRRPYKDLASQSDYGKALMDFDKYMRNLRALRMNVVFIANRAVQEYETDAIQPQFVGKNTARNVARMMDIVGYLYKADSGDKPKKSRIMAFDVANFVTKDRSDKLPSVVNNPTHNVLYEFWNKEK</sequence>